<name>A0A2I2KKJ3_9ACTN</name>
<gene>
    <name evidence="2" type="ORF">FRACA_130013</name>
</gene>
<proteinExistence type="predicted"/>
<dbReference type="Proteomes" id="UP000234331">
    <property type="component" value="Unassembled WGS sequence"/>
</dbReference>
<evidence type="ECO:0000256" key="1">
    <source>
        <dbReference type="SAM" id="MobiDB-lite"/>
    </source>
</evidence>
<accession>A0A2I2KKJ3</accession>
<dbReference type="AlphaFoldDB" id="A0A2I2KKJ3"/>
<evidence type="ECO:0000313" key="3">
    <source>
        <dbReference type="Proteomes" id="UP000234331"/>
    </source>
</evidence>
<sequence length="77" mass="8119">MPRIARPQPRNLPICSAGPATRYLVADTLWSVPDGPIVLLCARVLVSVGCVPDRGCGAADTPTPSRAPRCDASYEEA</sequence>
<evidence type="ECO:0000313" key="2">
    <source>
        <dbReference type="EMBL" id="SNQ46189.1"/>
    </source>
</evidence>
<protein>
    <submittedName>
        <fullName evidence="2">Uncharacterized protein</fullName>
    </submittedName>
</protein>
<dbReference type="EMBL" id="FZMO01000035">
    <property type="protein sequence ID" value="SNQ46189.1"/>
    <property type="molecule type" value="Genomic_DNA"/>
</dbReference>
<keyword evidence="3" id="KW-1185">Reference proteome</keyword>
<feature type="region of interest" description="Disordered" evidence="1">
    <location>
        <begin position="57"/>
        <end position="77"/>
    </location>
</feature>
<reference evidence="2 3" key="1">
    <citation type="submission" date="2017-06" db="EMBL/GenBank/DDBJ databases">
        <authorList>
            <person name="Kim H.J."/>
            <person name="Triplett B.A."/>
        </authorList>
    </citation>
    <scope>NUCLEOTIDE SEQUENCE [LARGE SCALE GENOMIC DNA]</scope>
    <source>
        <strain evidence="2">FRACA_ARgP5</strain>
    </source>
</reference>
<organism evidence="2 3">
    <name type="scientific">Frankia canadensis</name>
    <dbReference type="NCBI Taxonomy" id="1836972"/>
    <lineage>
        <taxon>Bacteria</taxon>
        <taxon>Bacillati</taxon>
        <taxon>Actinomycetota</taxon>
        <taxon>Actinomycetes</taxon>
        <taxon>Frankiales</taxon>
        <taxon>Frankiaceae</taxon>
        <taxon>Frankia</taxon>
    </lineage>
</organism>